<feature type="transmembrane region" description="Helical" evidence="1">
    <location>
        <begin position="25"/>
        <end position="44"/>
    </location>
</feature>
<dbReference type="Proteomes" id="UP000663855">
    <property type="component" value="Unassembled WGS sequence"/>
</dbReference>
<evidence type="ECO:0000313" key="7">
    <source>
        <dbReference type="Proteomes" id="UP000663855"/>
    </source>
</evidence>
<feature type="transmembrane region" description="Helical" evidence="1">
    <location>
        <begin position="99"/>
        <end position="121"/>
    </location>
</feature>
<dbReference type="EMBL" id="CAJNOV010013700">
    <property type="protein sequence ID" value="CAF1530228.1"/>
    <property type="molecule type" value="Genomic_DNA"/>
</dbReference>
<dbReference type="EMBL" id="CAJOBH010000787">
    <property type="protein sequence ID" value="CAF3817358.1"/>
    <property type="molecule type" value="Genomic_DNA"/>
</dbReference>
<evidence type="ECO:0000313" key="6">
    <source>
        <dbReference type="EMBL" id="CAF4092944.1"/>
    </source>
</evidence>
<dbReference type="SUPFAM" id="SSF81321">
    <property type="entry name" value="Family A G protein-coupled receptor-like"/>
    <property type="match status" value="1"/>
</dbReference>
<evidence type="ECO:0000313" key="3">
    <source>
        <dbReference type="EMBL" id="CAF1530228.1"/>
    </source>
</evidence>
<gene>
    <name evidence="5" type="ORF">BYL167_LOCUS3894</name>
    <name evidence="3" type="ORF">CJN711_LOCUS28994</name>
    <name evidence="2" type="ORF">KQP761_LOCUS15101</name>
    <name evidence="4" type="ORF">MBJ925_LOCUS37658</name>
    <name evidence="6" type="ORF">SMN809_LOCUS16938</name>
</gene>
<evidence type="ECO:0000313" key="5">
    <source>
        <dbReference type="EMBL" id="CAF3817358.1"/>
    </source>
</evidence>
<feature type="transmembrane region" description="Helical" evidence="1">
    <location>
        <begin position="142"/>
        <end position="165"/>
    </location>
</feature>
<dbReference type="Proteomes" id="UP000663824">
    <property type="component" value="Unassembled WGS sequence"/>
</dbReference>
<organism evidence="3 7">
    <name type="scientific">Rotaria magnacalcarata</name>
    <dbReference type="NCBI Taxonomy" id="392030"/>
    <lineage>
        <taxon>Eukaryota</taxon>
        <taxon>Metazoa</taxon>
        <taxon>Spiralia</taxon>
        <taxon>Gnathifera</taxon>
        <taxon>Rotifera</taxon>
        <taxon>Eurotatoria</taxon>
        <taxon>Bdelloidea</taxon>
        <taxon>Philodinida</taxon>
        <taxon>Philodinidae</taxon>
        <taxon>Rotaria</taxon>
    </lineage>
</organism>
<feature type="transmembrane region" description="Helical" evidence="1">
    <location>
        <begin position="196"/>
        <end position="220"/>
    </location>
</feature>
<feature type="transmembrane region" description="Helical" evidence="1">
    <location>
        <begin position="56"/>
        <end position="79"/>
    </location>
</feature>
<dbReference type="Gene3D" id="1.20.1070.10">
    <property type="entry name" value="Rhodopsin 7-helix transmembrane proteins"/>
    <property type="match status" value="1"/>
</dbReference>
<dbReference type="Proteomes" id="UP000681967">
    <property type="component" value="Unassembled WGS sequence"/>
</dbReference>
<evidence type="ECO:0008006" key="8">
    <source>
        <dbReference type="Google" id="ProtNLM"/>
    </source>
</evidence>
<dbReference type="EMBL" id="CAJNOW010007282">
    <property type="protein sequence ID" value="CAF1509907.1"/>
    <property type="molecule type" value="Genomic_DNA"/>
</dbReference>
<accession>A0A815VGN7</accession>
<evidence type="ECO:0000256" key="1">
    <source>
        <dbReference type="SAM" id="Phobius"/>
    </source>
</evidence>
<reference evidence="3" key="1">
    <citation type="submission" date="2021-02" db="EMBL/GenBank/DDBJ databases">
        <authorList>
            <person name="Nowell W R."/>
        </authorList>
    </citation>
    <scope>NUCLEOTIDE SEQUENCE</scope>
</reference>
<evidence type="ECO:0000313" key="4">
    <source>
        <dbReference type="EMBL" id="CAF2247024.1"/>
    </source>
</evidence>
<dbReference type="EMBL" id="CAJNRE010020923">
    <property type="protein sequence ID" value="CAF2247024.1"/>
    <property type="molecule type" value="Genomic_DNA"/>
</dbReference>
<dbReference type="EMBL" id="CAJOBI010007713">
    <property type="protein sequence ID" value="CAF4092944.1"/>
    <property type="molecule type" value="Genomic_DNA"/>
</dbReference>
<evidence type="ECO:0000313" key="2">
    <source>
        <dbReference type="EMBL" id="CAF1509907.1"/>
    </source>
</evidence>
<dbReference type="Proteomes" id="UP000676336">
    <property type="component" value="Unassembled WGS sequence"/>
</dbReference>
<dbReference type="Proteomes" id="UP000663834">
    <property type="component" value="Unassembled WGS sequence"/>
</dbReference>
<feature type="transmembrane region" description="Helical" evidence="1">
    <location>
        <begin position="279"/>
        <end position="302"/>
    </location>
</feature>
<protein>
    <recommendedName>
        <fullName evidence="8">G-protein coupled receptors family 1 profile domain-containing protein</fullName>
    </recommendedName>
</protein>
<dbReference type="AlphaFoldDB" id="A0A815VGN7"/>
<comment type="caution">
    <text evidence="3">The sequence shown here is derived from an EMBL/GenBank/DDBJ whole genome shotgun (WGS) entry which is preliminary data.</text>
</comment>
<keyword evidence="1" id="KW-1133">Transmembrane helix</keyword>
<keyword evidence="1" id="KW-0472">Membrane</keyword>
<sequence length="336" mass="39477">MGDNQTANDTVTDEDELIPSAQVQFWTYLVFQVPSLICTLYLLYHLSFDQRLRRHLHNHVIMVLLFLCLIILVVDNSLYLDGWRIGHGNSFPFSSGVCLLWWFVDYGFYGAVSVFLAWASLERHIFIFYRRQCLATKRKVFCVHYFPLIVISIYLIGFYSFAILFPPCENIFYENYLSCGSCPCYQDVPWINTWDYLLNGILCNILEAFFSCSLLIKVIWRNTYSTRRFNWKKYRKMTVQLLSISTFSLMINLPQSLIIFVQVIGPGMANFGSTAEPYLFYFTGYVILFIPFICLGCLQELWPKRVFCKLRRPRTIRPMTMTVAVVPLEVLQRKYN</sequence>
<dbReference type="OrthoDB" id="10008125at2759"/>
<keyword evidence="1" id="KW-0812">Transmembrane</keyword>
<feature type="transmembrane region" description="Helical" evidence="1">
    <location>
        <begin position="241"/>
        <end position="264"/>
    </location>
</feature>
<name>A0A815VGN7_9BILA</name>
<proteinExistence type="predicted"/>